<evidence type="ECO:0000256" key="2">
    <source>
        <dbReference type="ARBA" id="ARBA00022618"/>
    </source>
</evidence>
<keyword evidence="3" id="KW-0195">Cyclin</keyword>
<dbReference type="PROSITE" id="PS00292">
    <property type="entry name" value="CYCLINS"/>
    <property type="match status" value="1"/>
</dbReference>
<proteinExistence type="predicted"/>
<dbReference type="PANTHER" id="PTHR10177">
    <property type="entry name" value="CYCLINS"/>
    <property type="match status" value="1"/>
</dbReference>
<reference evidence="7" key="1">
    <citation type="submission" date="2020-12" db="EMBL/GenBank/DDBJ databases">
        <title>WGS assembly of Carya illinoinensis cv. Pawnee.</title>
        <authorList>
            <person name="Platts A."/>
            <person name="Shu S."/>
            <person name="Wright S."/>
            <person name="Barry K."/>
            <person name="Edger P."/>
            <person name="Pires J.C."/>
            <person name="Schmutz J."/>
        </authorList>
    </citation>
    <scope>NUCLEOTIDE SEQUENCE</scope>
    <source>
        <tissue evidence="7">Leaf</tissue>
    </source>
</reference>
<comment type="subunit">
    <text evidence="1">Interacts with the CDC2 protein kinase to form a serine/threonine kinase holoenzyme complex also known as maturation promoting factor (MPF). The cyclin subunit imparts substrate specificity to the complex.</text>
</comment>
<keyword evidence="4" id="KW-0131">Cell cycle</keyword>
<evidence type="ECO:0000256" key="3">
    <source>
        <dbReference type="ARBA" id="ARBA00023127"/>
    </source>
</evidence>
<evidence type="ECO:0000313" key="8">
    <source>
        <dbReference type="Proteomes" id="UP000811609"/>
    </source>
</evidence>
<keyword evidence="2" id="KW-0132">Cell division</keyword>
<sequence>MRGILVDWLVDIAKEYKLLPDTLYLSISYIDRFLSLNVFNRQKLQLLEGMKRLPLQKLMNFVILQITHSLRQRR</sequence>
<name>A0A8T1PBI4_CARIL</name>
<evidence type="ECO:0000256" key="1">
    <source>
        <dbReference type="ARBA" id="ARBA00011177"/>
    </source>
</evidence>
<dbReference type="GO" id="GO:0051301">
    <property type="term" value="P:cell division"/>
    <property type="evidence" value="ECO:0007669"/>
    <property type="project" value="UniProtKB-KW"/>
</dbReference>
<accession>A0A8T1PBI4</accession>
<comment type="caution">
    <text evidence="7">The sequence shown here is derived from an EMBL/GenBank/DDBJ whole genome shotgun (WGS) entry which is preliminary data.</text>
</comment>
<dbReference type="EMBL" id="CM031818">
    <property type="protein sequence ID" value="KAG6639031.1"/>
    <property type="molecule type" value="Genomic_DNA"/>
</dbReference>
<dbReference type="InterPro" id="IPR048258">
    <property type="entry name" value="Cyclins_cyclin-box"/>
</dbReference>
<feature type="domain" description="Cyclin N-terminal" evidence="6">
    <location>
        <begin position="1"/>
        <end position="47"/>
    </location>
</feature>
<dbReference type="InterPro" id="IPR006671">
    <property type="entry name" value="Cyclin_N"/>
</dbReference>
<dbReference type="SUPFAM" id="SSF47954">
    <property type="entry name" value="Cyclin-like"/>
    <property type="match status" value="1"/>
</dbReference>
<evidence type="ECO:0000259" key="6">
    <source>
        <dbReference type="Pfam" id="PF00134"/>
    </source>
</evidence>
<evidence type="ECO:0000256" key="4">
    <source>
        <dbReference type="ARBA" id="ARBA00023306"/>
    </source>
</evidence>
<dbReference type="AlphaFoldDB" id="A0A8T1PBI4"/>
<keyword evidence="8" id="KW-1185">Reference proteome</keyword>
<dbReference type="InterPro" id="IPR039361">
    <property type="entry name" value="Cyclin"/>
</dbReference>
<protein>
    <recommendedName>
        <fullName evidence="5">B-like cyclin</fullName>
    </recommendedName>
</protein>
<evidence type="ECO:0000313" key="7">
    <source>
        <dbReference type="EMBL" id="KAG6639031.1"/>
    </source>
</evidence>
<dbReference type="Pfam" id="PF00134">
    <property type="entry name" value="Cyclin_N"/>
    <property type="match status" value="1"/>
</dbReference>
<organism evidence="7 8">
    <name type="scientific">Carya illinoinensis</name>
    <name type="common">Pecan</name>
    <dbReference type="NCBI Taxonomy" id="32201"/>
    <lineage>
        <taxon>Eukaryota</taxon>
        <taxon>Viridiplantae</taxon>
        <taxon>Streptophyta</taxon>
        <taxon>Embryophyta</taxon>
        <taxon>Tracheophyta</taxon>
        <taxon>Spermatophyta</taxon>
        <taxon>Magnoliopsida</taxon>
        <taxon>eudicotyledons</taxon>
        <taxon>Gunneridae</taxon>
        <taxon>Pentapetalae</taxon>
        <taxon>rosids</taxon>
        <taxon>fabids</taxon>
        <taxon>Fagales</taxon>
        <taxon>Juglandaceae</taxon>
        <taxon>Carya</taxon>
    </lineage>
</organism>
<dbReference type="Gene3D" id="1.10.472.10">
    <property type="entry name" value="Cyclin-like"/>
    <property type="match status" value="1"/>
</dbReference>
<dbReference type="InterPro" id="IPR036915">
    <property type="entry name" value="Cyclin-like_sf"/>
</dbReference>
<evidence type="ECO:0000256" key="5">
    <source>
        <dbReference type="ARBA" id="ARBA00032263"/>
    </source>
</evidence>
<gene>
    <name evidence="7" type="ORF">CIPAW_10G072400</name>
</gene>
<dbReference type="Proteomes" id="UP000811609">
    <property type="component" value="Chromosome 10"/>
</dbReference>